<evidence type="ECO:0008006" key="3">
    <source>
        <dbReference type="Google" id="ProtNLM"/>
    </source>
</evidence>
<sequence length="224" mass="25363">MNYEEHFKITCEKREDYWKSIGKLFPDVIGNMINPSFMGGPRWPSLRQAHIGVQLHDKIIISSDGLSDPYDDYDANTENQSYNGIGIELYAISENKYNNIQEIIDSWEFNILRQVSSMAASNPNISYMLNDYGYISSTINGIDLPSKFLGVNGETGVLLGLKTNEVLDKIKLSIEEISLVNVAILTKRELDYIMENGAKGRTEVANKLTEQGYYKLSKDRESVI</sequence>
<reference evidence="1 2" key="1">
    <citation type="submission" date="2018-03" db="EMBL/GenBank/DDBJ databases">
        <title>Cross-interface Injection: A General Nanoliter Liquid Handling Method Applied to Single Cells Genome Amplification Automated Nanoliter Liquid Handling Applied to Single Cell Multiple Displacement Amplification.</title>
        <authorList>
            <person name="Yun J."/>
            <person name="Xu P."/>
            <person name="Xu J."/>
            <person name="Dai X."/>
            <person name="Wang Y."/>
            <person name="Zheng X."/>
            <person name="Cao C."/>
            <person name="Yi Q."/>
            <person name="Zhu Y."/>
            <person name="Wang L."/>
            <person name="Dong Z."/>
            <person name="Huang Y."/>
            <person name="Huang L."/>
            <person name="Du W."/>
        </authorList>
    </citation>
    <scope>NUCLEOTIDE SEQUENCE [LARGE SCALE GENOMIC DNA]</scope>
    <source>
        <strain evidence="1 2">Z-D1-2</strain>
    </source>
</reference>
<comment type="caution">
    <text evidence="1">The sequence shown here is derived from an EMBL/GenBank/DDBJ whole genome shotgun (WGS) entry which is preliminary data.</text>
</comment>
<evidence type="ECO:0000313" key="1">
    <source>
        <dbReference type="EMBL" id="PTB96982.1"/>
    </source>
</evidence>
<accession>A0A2T4DT46</accession>
<evidence type="ECO:0000313" key="2">
    <source>
        <dbReference type="Proteomes" id="UP000240608"/>
    </source>
</evidence>
<dbReference type="Proteomes" id="UP000240608">
    <property type="component" value="Unassembled WGS sequence"/>
</dbReference>
<organism evidence="1 2">
    <name type="scientific">Marivirga lumbricoides</name>
    <dbReference type="NCBI Taxonomy" id="1046115"/>
    <lineage>
        <taxon>Bacteria</taxon>
        <taxon>Pseudomonadati</taxon>
        <taxon>Bacteroidota</taxon>
        <taxon>Cytophagia</taxon>
        <taxon>Cytophagales</taxon>
        <taxon>Marivirgaceae</taxon>
        <taxon>Marivirga</taxon>
    </lineage>
</organism>
<dbReference type="EMBL" id="PYVU01000029">
    <property type="protein sequence ID" value="PTB96982.1"/>
    <property type="molecule type" value="Genomic_DNA"/>
</dbReference>
<name>A0A2T4DT46_9BACT</name>
<dbReference type="AlphaFoldDB" id="A0A2T4DT46"/>
<proteinExistence type="predicted"/>
<protein>
    <recommendedName>
        <fullName evidence="3">Suppressor of fused-like domain-containing protein</fullName>
    </recommendedName>
</protein>
<gene>
    <name evidence="1" type="ORF">C9994_05010</name>
</gene>